<feature type="transmembrane region" description="Helical" evidence="5">
    <location>
        <begin position="29"/>
        <end position="48"/>
    </location>
</feature>
<evidence type="ECO:0000256" key="2">
    <source>
        <dbReference type="ARBA" id="ARBA00022692"/>
    </source>
</evidence>
<feature type="transmembrane region" description="Helical" evidence="5">
    <location>
        <begin position="107"/>
        <end position="130"/>
    </location>
</feature>
<keyword evidence="8" id="KW-1185">Reference proteome</keyword>
<comment type="caution">
    <text evidence="7">The sequence shown here is derived from an EMBL/GenBank/DDBJ whole genome shotgun (WGS) entry which is preliminary data.</text>
</comment>
<feature type="transmembrane region" description="Helical" evidence="5">
    <location>
        <begin position="68"/>
        <end position="86"/>
    </location>
</feature>
<dbReference type="GO" id="GO:0006817">
    <property type="term" value="P:phosphate ion transport"/>
    <property type="evidence" value="ECO:0007669"/>
    <property type="project" value="TreeGrafter"/>
</dbReference>
<dbReference type="OrthoDB" id="9970435at2759"/>
<comment type="subcellular location">
    <subcellularLocation>
        <location evidence="1">Membrane</location>
        <topology evidence="1">Multi-pass membrane protein</topology>
    </subcellularLocation>
</comment>
<feature type="transmembrane region" description="Helical" evidence="5">
    <location>
        <begin position="294"/>
        <end position="314"/>
    </location>
</feature>
<gene>
    <name evidence="7" type="ORF">J437_LFUL003773</name>
</gene>
<accession>A0A8K0NUR2</accession>
<proteinExistence type="predicted"/>
<protein>
    <recommendedName>
        <fullName evidence="6">EXS domain-containing protein</fullName>
    </recommendedName>
</protein>
<dbReference type="GO" id="GO:0000822">
    <property type="term" value="F:inositol hexakisphosphate binding"/>
    <property type="evidence" value="ECO:0007669"/>
    <property type="project" value="TreeGrafter"/>
</dbReference>
<dbReference type="AlphaFoldDB" id="A0A8K0NUR2"/>
<feature type="transmembrane region" description="Helical" evidence="5">
    <location>
        <begin position="263"/>
        <end position="282"/>
    </location>
</feature>
<dbReference type="GO" id="GO:0005794">
    <property type="term" value="C:Golgi apparatus"/>
    <property type="evidence" value="ECO:0007669"/>
    <property type="project" value="TreeGrafter"/>
</dbReference>
<organism evidence="7 8">
    <name type="scientific">Ladona fulva</name>
    <name type="common">Scarce chaser dragonfly</name>
    <name type="synonym">Libellula fulva</name>
    <dbReference type="NCBI Taxonomy" id="123851"/>
    <lineage>
        <taxon>Eukaryota</taxon>
        <taxon>Metazoa</taxon>
        <taxon>Ecdysozoa</taxon>
        <taxon>Arthropoda</taxon>
        <taxon>Hexapoda</taxon>
        <taxon>Insecta</taxon>
        <taxon>Pterygota</taxon>
        <taxon>Palaeoptera</taxon>
        <taxon>Odonata</taxon>
        <taxon>Epiprocta</taxon>
        <taxon>Anisoptera</taxon>
        <taxon>Libelluloidea</taxon>
        <taxon>Libellulidae</taxon>
        <taxon>Ladona</taxon>
    </lineage>
</organism>
<dbReference type="Proteomes" id="UP000792457">
    <property type="component" value="Unassembled WGS sequence"/>
</dbReference>
<dbReference type="Pfam" id="PF03124">
    <property type="entry name" value="EXS"/>
    <property type="match status" value="1"/>
</dbReference>
<evidence type="ECO:0000256" key="5">
    <source>
        <dbReference type="SAM" id="Phobius"/>
    </source>
</evidence>
<dbReference type="EMBL" id="KZ308139">
    <property type="protein sequence ID" value="KAG8222651.1"/>
    <property type="molecule type" value="Genomic_DNA"/>
</dbReference>
<evidence type="ECO:0000259" key="6">
    <source>
        <dbReference type="PROSITE" id="PS51380"/>
    </source>
</evidence>
<reference evidence="7" key="2">
    <citation type="submission" date="2017-10" db="EMBL/GenBank/DDBJ databases">
        <title>Ladona fulva Genome sequencing and assembly.</title>
        <authorList>
            <person name="Murali S."/>
            <person name="Richards S."/>
            <person name="Bandaranaike D."/>
            <person name="Bellair M."/>
            <person name="Blankenburg K."/>
            <person name="Chao H."/>
            <person name="Dinh H."/>
            <person name="Doddapaneni H."/>
            <person name="Dugan-Rocha S."/>
            <person name="Elkadiri S."/>
            <person name="Gnanaolivu R."/>
            <person name="Hernandez B."/>
            <person name="Skinner E."/>
            <person name="Javaid M."/>
            <person name="Lee S."/>
            <person name="Li M."/>
            <person name="Ming W."/>
            <person name="Munidasa M."/>
            <person name="Muniz J."/>
            <person name="Nguyen L."/>
            <person name="Hughes D."/>
            <person name="Osuji N."/>
            <person name="Pu L.-L."/>
            <person name="Puazo M."/>
            <person name="Qu C."/>
            <person name="Quiroz J."/>
            <person name="Raj R."/>
            <person name="Weissenberger G."/>
            <person name="Xin Y."/>
            <person name="Zou X."/>
            <person name="Han Y."/>
            <person name="Worley K."/>
            <person name="Muzny D."/>
            <person name="Gibbs R."/>
        </authorList>
    </citation>
    <scope>NUCLEOTIDE SEQUENCE</scope>
    <source>
        <strain evidence="7">Sampled in the wild</strain>
    </source>
</reference>
<reference evidence="7" key="1">
    <citation type="submission" date="2013-04" db="EMBL/GenBank/DDBJ databases">
        <authorList>
            <person name="Qu J."/>
            <person name="Murali S.C."/>
            <person name="Bandaranaike D."/>
            <person name="Bellair M."/>
            <person name="Blankenburg K."/>
            <person name="Chao H."/>
            <person name="Dinh H."/>
            <person name="Doddapaneni H."/>
            <person name="Downs B."/>
            <person name="Dugan-Rocha S."/>
            <person name="Elkadiri S."/>
            <person name="Gnanaolivu R.D."/>
            <person name="Hernandez B."/>
            <person name="Javaid M."/>
            <person name="Jayaseelan J.C."/>
            <person name="Lee S."/>
            <person name="Li M."/>
            <person name="Ming W."/>
            <person name="Munidasa M."/>
            <person name="Muniz J."/>
            <person name="Nguyen L."/>
            <person name="Ongeri F."/>
            <person name="Osuji N."/>
            <person name="Pu L.-L."/>
            <person name="Puazo M."/>
            <person name="Qu C."/>
            <person name="Quiroz J."/>
            <person name="Raj R."/>
            <person name="Weissenberger G."/>
            <person name="Xin Y."/>
            <person name="Zou X."/>
            <person name="Han Y."/>
            <person name="Richards S."/>
            <person name="Worley K."/>
            <person name="Muzny D."/>
            <person name="Gibbs R."/>
        </authorList>
    </citation>
    <scope>NUCLEOTIDE SEQUENCE</scope>
    <source>
        <strain evidence="7">Sampled in the wild</strain>
    </source>
</reference>
<evidence type="ECO:0000313" key="8">
    <source>
        <dbReference type="Proteomes" id="UP000792457"/>
    </source>
</evidence>
<feature type="domain" description="EXS" evidence="6">
    <location>
        <begin position="222"/>
        <end position="400"/>
    </location>
</feature>
<dbReference type="PROSITE" id="PS51380">
    <property type="entry name" value="EXS"/>
    <property type="match status" value="1"/>
</dbReference>
<sequence>MEEGRNSSARAMNTQIGDERKTRWTFFRVGLFFGCFLILFIAAVLSTICHHGRDDWHVALRIYRGPFLLIEFIFLLGVNVHAWKSAGIDYVRTFELDPCNHVSEEDIFELAALFGVAWATSILGFLHASILHIPAYAFPLGLIVVVVLFVVNPFKVCKHEARFWFLRVLGRMLGTPFTPFNFADFWLADQVCSLWFAILDFYYLGCFYATNDNWDAAGDTSHCMEKAHVSRCIIAAIPAYLRFAQCCRRFYDTNEVFPHFLNALKYSTFFFVFGSLALHKVYEGQFSTHAESPYFYFWLLSSLVSTFSTFTWDVKLDWGLFEKNAGKNIFLRERLFYSSRSFNKQAPPEILFFIYHTSPRFMWNLFRLEFEHIIALEAASAPPDELNEEEVIQKMMDDDDGVMQCRKRNNILRREECFAGDFMSTIEK</sequence>
<dbReference type="PANTHER" id="PTHR10783:SF103">
    <property type="entry name" value="SOLUTE CARRIER FAMILY 53 MEMBER 1"/>
    <property type="match status" value="1"/>
</dbReference>
<name>A0A8K0NUR2_LADFU</name>
<dbReference type="InterPro" id="IPR004342">
    <property type="entry name" value="EXS_C"/>
</dbReference>
<dbReference type="GO" id="GO:0005886">
    <property type="term" value="C:plasma membrane"/>
    <property type="evidence" value="ECO:0007669"/>
    <property type="project" value="TreeGrafter"/>
</dbReference>
<keyword evidence="2 5" id="KW-0812">Transmembrane</keyword>
<feature type="transmembrane region" description="Helical" evidence="5">
    <location>
        <begin position="136"/>
        <end position="154"/>
    </location>
</feature>
<feature type="non-terminal residue" evidence="7">
    <location>
        <position position="428"/>
    </location>
</feature>
<keyword evidence="4 5" id="KW-0472">Membrane</keyword>
<evidence type="ECO:0000256" key="4">
    <source>
        <dbReference type="ARBA" id="ARBA00023136"/>
    </source>
</evidence>
<keyword evidence="3 5" id="KW-1133">Transmembrane helix</keyword>
<evidence type="ECO:0000256" key="1">
    <source>
        <dbReference type="ARBA" id="ARBA00004141"/>
    </source>
</evidence>
<evidence type="ECO:0000313" key="7">
    <source>
        <dbReference type="EMBL" id="KAG8222651.1"/>
    </source>
</evidence>
<evidence type="ECO:0000256" key="3">
    <source>
        <dbReference type="ARBA" id="ARBA00022989"/>
    </source>
</evidence>
<dbReference type="PANTHER" id="PTHR10783">
    <property type="entry name" value="XENOTROPIC AND POLYTROPIC RETROVIRUS RECEPTOR 1-RELATED"/>
    <property type="match status" value="1"/>
</dbReference>
<dbReference type="GO" id="GO:0016036">
    <property type="term" value="P:cellular response to phosphate starvation"/>
    <property type="evidence" value="ECO:0007669"/>
    <property type="project" value="TreeGrafter"/>
</dbReference>